<dbReference type="InterPro" id="IPR029063">
    <property type="entry name" value="SAM-dependent_MTases_sf"/>
</dbReference>
<dbReference type="GO" id="GO:0032259">
    <property type="term" value="P:methylation"/>
    <property type="evidence" value="ECO:0007669"/>
    <property type="project" value="UniProtKB-KW"/>
</dbReference>
<name>A0A1I0DS83_9ACTN</name>
<dbReference type="GO" id="GO:0008168">
    <property type="term" value="F:methyltransferase activity"/>
    <property type="evidence" value="ECO:0007669"/>
    <property type="project" value="UniProtKB-KW"/>
</dbReference>
<keyword evidence="3" id="KW-1185">Reference proteome</keyword>
<evidence type="ECO:0000313" key="3">
    <source>
        <dbReference type="Proteomes" id="UP000198507"/>
    </source>
</evidence>
<dbReference type="SUPFAM" id="SSF53335">
    <property type="entry name" value="S-adenosyl-L-methionine-dependent methyltransferases"/>
    <property type="match status" value="1"/>
</dbReference>
<dbReference type="OrthoDB" id="4571118at2"/>
<organism evidence="2 3">
    <name type="scientific">Geodermatophilus poikilotrophus</name>
    <dbReference type="NCBI Taxonomy" id="1333667"/>
    <lineage>
        <taxon>Bacteria</taxon>
        <taxon>Bacillati</taxon>
        <taxon>Actinomycetota</taxon>
        <taxon>Actinomycetes</taxon>
        <taxon>Geodermatophilales</taxon>
        <taxon>Geodermatophilaceae</taxon>
        <taxon>Geodermatophilus</taxon>
    </lineage>
</organism>
<keyword evidence="2" id="KW-0808">Transferase</keyword>
<keyword evidence="2" id="KW-0489">Methyltransferase</keyword>
<evidence type="ECO:0000313" key="2">
    <source>
        <dbReference type="EMBL" id="SET34808.1"/>
    </source>
</evidence>
<protein>
    <submittedName>
        <fullName evidence="2">Methyltransferase domain-containing protein</fullName>
    </submittedName>
</protein>
<dbReference type="Pfam" id="PF13847">
    <property type="entry name" value="Methyltransf_31"/>
    <property type="match status" value="1"/>
</dbReference>
<accession>A0A1I0DS83</accession>
<dbReference type="PANTHER" id="PTHR42912">
    <property type="entry name" value="METHYLTRANSFERASE"/>
    <property type="match status" value="1"/>
</dbReference>
<feature type="domain" description="Methyltransferase" evidence="1">
    <location>
        <begin position="21"/>
        <end position="128"/>
    </location>
</feature>
<sequence>MGGVGASARLGWAAGVVAPRPGERVLEVGCGHGVLVALLAERAGEVVGVDRSPTMVTAAGRRNRAAVEARRVRLQAAALHEADLGPHPFDVVVSFNVRALCDPAQEVTWDVVSRVLAPAGRVVVASSVMTPGAEGDVVATVARLAGDRGLAVVAVHRGATAPFASVAVELRRPADADRG</sequence>
<dbReference type="Gene3D" id="3.40.50.150">
    <property type="entry name" value="Vaccinia Virus protein VP39"/>
    <property type="match status" value="1"/>
</dbReference>
<dbReference type="CDD" id="cd02440">
    <property type="entry name" value="AdoMet_MTases"/>
    <property type="match status" value="1"/>
</dbReference>
<gene>
    <name evidence="2" type="ORF">SAMN04488546_2089</name>
</gene>
<dbReference type="Proteomes" id="UP000198507">
    <property type="component" value="Unassembled WGS sequence"/>
</dbReference>
<dbReference type="InterPro" id="IPR050508">
    <property type="entry name" value="Methyltransf_Superfamily"/>
</dbReference>
<proteinExistence type="predicted"/>
<dbReference type="EMBL" id="FOIE01000004">
    <property type="protein sequence ID" value="SET34808.1"/>
    <property type="molecule type" value="Genomic_DNA"/>
</dbReference>
<dbReference type="InterPro" id="IPR025714">
    <property type="entry name" value="Methyltranfer_dom"/>
</dbReference>
<reference evidence="3" key="1">
    <citation type="submission" date="2016-10" db="EMBL/GenBank/DDBJ databases">
        <authorList>
            <person name="Varghese N."/>
            <person name="Submissions S."/>
        </authorList>
    </citation>
    <scope>NUCLEOTIDE SEQUENCE [LARGE SCALE GENOMIC DNA]</scope>
    <source>
        <strain evidence="3">DSM 44209</strain>
    </source>
</reference>
<dbReference type="AlphaFoldDB" id="A0A1I0DS83"/>
<evidence type="ECO:0000259" key="1">
    <source>
        <dbReference type="Pfam" id="PF13847"/>
    </source>
</evidence>